<name>A0A5J4TWX4_9EUKA</name>
<dbReference type="AlphaFoldDB" id="A0A5J4TWX4"/>
<comment type="caution">
    <text evidence="2">The sequence shown here is derived from an EMBL/GenBank/DDBJ whole genome shotgun (WGS) entry which is preliminary data.</text>
</comment>
<evidence type="ECO:0000313" key="3">
    <source>
        <dbReference type="Proteomes" id="UP000324800"/>
    </source>
</evidence>
<accession>A0A5J4TWX4</accession>
<dbReference type="EMBL" id="SNRW01023468">
    <property type="protein sequence ID" value="KAA6362986.1"/>
    <property type="molecule type" value="Genomic_DNA"/>
</dbReference>
<evidence type="ECO:0000313" key="2">
    <source>
        <dbReference type="EMBL" id="KAA6362986.1"/>
    </source>
</evidence>
<dbReference type="Proteomes" id="UP000324800">
    <property type="component" value="Unassembled WGS sequence"/>
</dbReference>
<reference evidence="2 3" key="1">
    <citation type="submission" date="2019-03" db="EMBL/GenBank/DDBJ databases">
        <title>Single cell metagenomics reveals metabolic interactions within the superorganism composed of flagellate Streblomastix strix and complex community of Bacteroidetes bacteria on its surface.</title>
        <authorList>
            <person name="Treitli S.C."/>
            <person name="Kolisko M."/>
            <person name="Husnik F."/>
            <person name="Keeling P."/>
            <person name="Hampl V."/>
        </authorList>
    </citation>
    <scope>NUCLEOTIDE SEQUENCE [LARGE SCALE GENOMIC DNA]</scope>
    <source>
        <strain evidence="2">ST1C</strain>
    </source>
</reference>
<feature type="region of interest" description="Disordered" evidence="1">
    <location>
        <begin position="1"/>
        <end position="84"/>
    </location>
</feature>
<protein>
    <submittedName>
        <fullName evidence="2">Uncharacterized protein</fullName>
    </submittedName>
</protein>
<organism evidence="2 3">
    <name type="scientific">Streblomastix strix</name>
    <dbReference type="NCBI Taxonomy" id="222440"/>
    <lineage>
        <taxon>Eukaryota</taxon>
        <taxon>Metamonada</taxon>
        <taxon>Preaxostyla</taxon>
        <taxon>Oxymonadida</taxon>
        <taxon>Streblomastigidae</taxon>
        <taxon>Streblomastix</taxon>
    </lineage>
</organism>
<sequence>MADPQGWMARGSIHSLRPSMAVSQQRAGSNYNNHPIQEQLNVSEDDDDDESFFEKFALPPKEQASNQGSKSRKQRYQDDEEFFG</sequence>
<proteinExistence type="predicted"/>
<feature type="compositionally biased region" description="Polar residues" evidence="1">
    <location>
        <begin position="21"/>
        <end position="42"/>
    </location>
</feature>
<gene>
    <name evidence="2" type="ORF">EZS28_041487</name>
</gene>
<evidence type="ECO:0000256" key="1">
    <source>
        <dbReference type="SAM" id="MobiDB-lite"/>
    </source>
</evidence>